<dbReference type="AlphaFoldDB" id="E0UCQ9"/>
<dbReference type="OrthoDB" id="463491at2"/>
<dbReference type="eggNOG" id="ENOG502ZSIC">
    <property type="taxonomic scope" value="Bacteria"/>
</dbReference>
<proteinExistence type="predicted"/>
<dbReference type="HOGENOM" id="CLU_2478133_0_0_3"/>
<dbReference type="KEGG" id="cyj:Cyan7822_3303"/>
<organism evidence="1 2">
    <name type="scientific">Gloeothece verrucosa (strain PCC 7822)</name>
    <name type="common">Cyanothece sp. (strain PCC 7822)</name>
    <dbReference type="NCBI Taxonomy" id="497965"/>
    <lineage>
        <taxon>Bacteria</taxon>
        <taxon>Bacillati</taxon>
        <taxon>Cyanobacteriota</taxon>
        <taxon>Cyanophyceae</taxon>
        <taxon>Oscillatoriophycideae</taxon>
        <taxon>Chroococcales</taxon>
        <taxon>Aphanothecaceae</taxon>
        <taxon>Gloeothece</taxon>
        <taxon>Gloeothece verrucosa</taxon>
    </lineage>
</organism>
<gene>
    <name evidence="1" type="ordered locus">Cyan7822_3303</name>
</gene>
<evidence type="ECO:0000313" key="2">
    <source>
        <dbReference type="Proteomes" id="UP000008206"/>
    </source>
</evidence>
<protein>
    <submittedName>
        <fullName evidence="1">Uncharacterized protein</fullName>
    </submittedName>
</protein>
<dbReference type="RefSeq" id="WP_013323322.1">
    <property type="nucleotide sequence ID" value="NC_014501.1"/>
</dbReference>
<dbReference type="Proteomes" id="UP000008206">
    <property type="component" value="Chromosome"/>
</dbReference>
<accession>E0UCQ9</accession>
<dbReference type="STRING" id="497965.Cyan7822_3303"/>
<evidence type="ECO:0000313" key="1">
    <source>
        <dbReference type="EMBL" id="ADN15253.1"/>
    </source>
</evidence>
<name>E0UCQ9_GLOV7</name>
<reference evidence="2" key="1">
    <citation type="journal article" date="2011" name="MBio">
        <title>Novel metabolic attributes of the genus Cyanothece, comprising a group of unicellular nitrogen-fixing Cyanobacteria.</title>
        <authorList>
            <person name="Bandyopadhyay A."/>
            <person name="Elvitigala T."/>
            <person name="Welsh E."/>
            <person name="Stockel J."/>
            <person name="Liberton M."/>
            <person name="Min H."/>
            <person name="Sherman L.A."/>
            <person name="Pakrasi H.B."/>
        </authorList>
    </citation>
    <scope>NUCLEOTIDE SEQUENCE [LARGE SCALE GENOMIC DNA]</scope>
    <source>
        <strain evidence="2">PCC 7822</strain>
    </source>
</reference>
<sequence>MQIESTTQETINGTELVLTTVVLNQVSSHCILTRLLINALGRPGVDNDMELVGAGDRWIITWTHPQFTVAQTQALIEKALTPMATKE</sequence>
<keyword evidence="2" id="KW-1185">Reference proteome</keyword>
<dbReference type="EMBL" id="CP002198">
    <property type="protein sequence ID" value="ADN15253.1"/>
    <property type="molecule type" value="Genomic_DNA"/>
</dbReference>